<dbReference type="GO" id="GO:0006537">
    <property type="term" value="P:glutamate biosynthetic process"/>
    <property type="evidence" value="ECO:0007669"/>
    <property type="project" value="UniProtKB-KW"/>
</dbReference>
<keyword evidence="5" id="KW-0028">Amino-acid biosynthesis</keyword>
<evidence type="ECO:0000313" key="19">
    <source>
        <dbReference type="EMBL" id="SFD83698.1"/>
    </source>
</evidence>
<dbReference type="InterPro" id="IPR017932">
    <property type="entry name" value="GATase_2_dom"/>
</dbReference>
<dbReference type="Pfam" id="PF01493">
    <property type="entry name" value="GXGXG"/>
    <property type="match status" value="1"/>
</dbReference>
<feature type="domain" description="Glutamine amidotransferase type-2" evidence="18">
    <location>
        <begin position="79"/>
        <end position="494"/>
    </location>
</feature>
<dbReference type="GO" id="GO:0019676">
    <property type="term" value="P:ammonia assimilation cycle"/>
    <property type="evidence" value="ECO:0007669"/>
    <property type="project" value="TreeGrafter"/>
</dbReference>
<dbReference type="FunFam" id="3.20.20.70:FF:000053">
    <property type="entry name" value="Glutamate synthase large subunit"/>
    <property type="match status" value="1"/>
</dbReference>
<evidence type="ECO:0000256" key="10">
    <source>
        <dbReference type="ARBA" id="ARBA00022962"/>
    </source>
</evidence>
<evidence type="ECO:0000256" key="2">
    <source>
        <dbReference type="ARBA" id="ARBA00001927"/>
    </source>
</evidence>
<dbReference type="GO" id="GO:0015930">
    <property type="term" value="F:glutamate synthase activity"/>
    <property type="evidence" value="ECO:0007669"/>
    <property type="project" value="InterPro"/>
</dbReference>
<evidence type="ECO:0000256" key="7">
    <source>
        <dbReference type="ARBA" id="ARBA00022643"/>
    </source>
</evidence>
<evidence type="ECO:0000256" key="9">
    <source>
        <dbReference type="ARBA" id="ARBA00022827"/>
    </source>
</evidence>
<dbReference type="InterPro" id="IPR036485">
    <property type="entry name" value="Glu_synth_asu_C_sf"/>
</dbReference>
<dbReference type="FunFam" id="3.60.20.10:FF:000001">
    <property type="entry name" value="Glutamate synthase, large subunit"/>
    <property type="match status" value="1"/>
</dbReference>
<dbReference type="SUPFAM" id="SSF56235">
    <property type="entry name" value="N-terminal nucleophile aminohydrolases (Ntn hydrolases)"/>
    <property type="match status" value="1"/>
</dbReference>
<dbReference type="FunFam" id="2.160.20.60:FF:000001">
    <property type="entry name" value="Glutamate synthase, large subunit"/>
    <property type="match status" value="1"/>
</dbReference>
<dbReference type="InterPro" id="IPR002932">
    <property type="entry name" value="Glu_synthdom"/>
</dbReference>
<evidence type="ECO:0000256" key="12">
    <source>
        <dbReference type="ARBA" id="ARBA00023004"/>
    </source>
</evidence>
<dbReference type="NCBIfam" id="NF008730">
    <property type="entry name" value="PRK11750.1"/>
    <property type="match status" value="1"/>
</dbReference>
<keyword evidence="13" id="KW-0411">Iron-sulfur</keyword>
<dbReference type="CDD" id="cd02808">
    <property type="entry name" value="GltS_FMN"/>
    <property type="match status" value="1"/>
</dbReference>
<comment type="cofactor">
    <cofactor evidence="2">
        <name>[3Fe-4S] cluster</name>
        <dbReference type="ChEBI" id="CHEBI:21137"/>
    </cofactor>
</comment>
<evidence type="ECO:0000256" key="1">
    <source>
        <dbReference type="ARBA" id="ARBA00001917"/>
    </source>
</evidence>
<dbReference type="Pfam" id="PF01645">
    <property type="entry name" value="Glu_synthase"/>
    <property type="match status" value="1"/>
</dbReference>
<comment type="cofactor">
    <cofactor evidence="3">
        <name>FAD</name>
        <dbReference type="ChEBI" id="CHEBI:57692"/>
    </cofactor>
</comment>
<evidence type="ECO:0000256" key="13">
    <source>
        <dbReference type="ARBA" id="ARBA00023014"/>
    </source>
</evidence>
<name>A0A1I1VNQ7_9ACTN</name>
<sequence length="1595" mass="172150">MTLQSRPRSTQALQTPAPQTPGPGHEPPPATSSEARTAADDGSDMPDLTAPAAATSAVPFSAVPARTGLYDPANDKDACGVAFVADARGRRSRAIVAQGLTALHNLDHRGAAGSEPNSGDGAGILTQVPDALLRAGVDFDLPPLGEYSVGIAFLPADEAEREARYADVARLAEEEGLTVLGWRDVPVDPDGADLGPTARAVMPHFAQLFVAETMGGRADETAFGGNVTCNGVTRLERRSFVLRKRAERAAVEAGSSLYIASLSSRTITYKGMLTTDQLPLFFPDLRDERYESAIALVHSRFSTNTFPSWPLAHPFRFIAHNGEINTIKGNRNRMRAREAKLDTEFFDGPAGPSSELGLDRIFPVTASDFSDSATFDEVLELLHLSGRSLPHAVLMMIPEAWENHDEMDPARRAFYRFHSSIMEPWDGPAAVCFTDGTLIGAVLDRNGLRPGRWWRTKDDVVVLASEVGVLDIPPADVVAKGRLQPGRMFLVDTASGKIVSDEEVKGALAAEHPYEDWLHAGLVHLPSLPERRRSRPSHESVVRRQMLFGYTEEELRVLVTPMASSGAEPIGSMGTDTPVAALSDRSRLLYDYFGQLFAQVTNPPLDAIREELVTSLGRTFGPEQNLLQATPASCRQVFLPFPVIDNDELAKILHIDDDGDLPGYAAVRITGHFDVNGGGAALAEAVEQLRTKVSKAIAAGARIIVLSDRDCDEKRAPIPSLLMTAAVHHHLVREKTRMEVGLVVESGDCREVHHVALLLGYGAAAVNPYLAFESIEDLIRDGALTGIEPAQAVRNMVKALGKGVLKVMSKMGISTVGSYTMAQIFEAVGLSQDLIEEYFTGTSCPLGGVGIDVLAEEVAMRHRRAYPENPTETAHRRLEVGGEYQWRREGEVHLFNPETVFLLQHATRSRQFDVFEKYTRTVDELSEEAATLRGLFTLRTGVRPPVPIEEVEPASEIVKRFNTGAMSYGSISQEAHQTLAIAMNRIGGRSNTGEGGEDPDRFTPDPNGDLRRSAIKQVASGRFGVTSEYLVNADDIQIKMAQGAKPGEGGQLPGSKVYPWVARTRHSTPGVGLISPPPHHDIYSIEDLKQLIHDLKNANNDARVHVKLVSEVGVGTVAAGVSKAHADVVLISGHDGGTGAAPLTSLKHAGSPWELGLAETQQTLLANGLRDRITVQVDGQMKTGRDVVIAALLGAEEFGFATAPLVVSGCVMMRVCHLDTCPVGVATQNPELRKRFTGRPEFVVTFFEFLAEQVRSYLAELGFRSIDEAVGHAELLDTRKAVGHWKAQGLDLSPMLVVPELPEGAPLRRVKEQDHGLDIALDQTLIQLCEGALLDARPVSLELPVRNVNRTVGTMLGSMVTRRFGGEGLPDGTIDLTFGGSAGQSFGAFLPRGITMRLFGDANDYVGKGLSGGRIVVRPSREASFAAEDNVIAGNVIGYGATGGEIFLRGRVGERFCVRNSGALAVVEGVGDHALEYMTGGRAVILGATGRNIAAGMSGGVGYVLDLARHRVNPDMVDIDRLDGESAQWLRDVLVRYAAETESTVAQALLADWGRWSEQFSVIMPRDYRRALDAQRMAEANGTDVDLAVMEAARG</sequence>
<dbReference type="InterPro" id="IPR013785">
    <property type="entry name" value="Aldolase_TIM"/>
</dbReference>
<dbReference type="InterPro" id="IPR006982">
    <property type="entry name" value="Glu_synth_centr_N"/>
</dbReference>
<dbReference type="Pfam" id="PF00310">
    <property type="entry name" value="GATase_2"/>
    <property type="match status" value="1"/>
</dbReference>
<evidence type="ECO:0000256" key="4">
    <source>
        <dbReference type="ARBA" id="ARBA00009716"/>
    </source>
</evidence>
<dbReference type="CDD" id="cd00713">
    <property type="entry name" value="GltS"/>
    <property type="match status" value="1"/>
</dbReference>
<keyword evidence="6" id="KW-0285">Flavoprotein</keyword>
<gene>
    <name evidence="19" type="ORF">SAMN05216574_1019</name>
</gene>
<dbReference type="EMBL" id="FOND01000001">
    <property type="protein sequence ID" value="SFD83698.1"/>
    <property type="molecule type" value="Genomic_DNA"/>
</dbReference>
<dbReference type="InterPro" id="IPR002489">
    <property type="entry name" value="Glu_synth_asu_C"/>
</dbReference>
<feature type="compositionally biased region" description="Pro residues" evidence="17">
    <location>
        <begin position="18"/>
        <end position="30"/>
    </location>
</feature>
<dbReference type="Proteomes" id="UP000198589">
    <property type="component" value="Unassembled WGS sequence"/>
</dbReference>
<keyword evidence="11" id="KW-0560">Oxidoreductase</keyword>
<evidence type="ECO:0000256" key="5">
    <source>
        <dbReference type="ARBA" id="ARBA00022605"/>
    </source>
</evidence>
<evidence type="ECO:0000256" key="3">
    <source>
        <dbReference type="ARBA" id="ARBA00001974"/>
    </source>
</evidence>
<keyword evidence="20" id="KW-1185">Reference proteome</keyword>
<reference evidence="20" key="1">
    <citation type="submission" date="2016-10" db="EMBL/GenBank/DDBJ databases">
        <authorList>
            <person name="Varghese N."/>
            <person name="Submissions S."/>
        </authorList>
    </citation>
    <scope>NUCLEOTIDE SEQUENCE [LARGE SCALE GENOMIC DNA]</scope>
    <source>
        <strain evidence="20">DSM 46838</strain>
    </source>
</reference>
<feature type="region of interest" description="Disordered" evidence="17">
    <location>
        <begin position="1"/>
        <end position="50"/>
    </location>
</feature>
<keyword evidence="8" id="KW-0479">Metal-binding</keyword>
<dbReference type="Pfam" id="PF04898">
    <property type="entry name" value="Glu_syn_central"/>
    <property type="match status" value="1"/>
</dbReference>
<dbReference type="GO" id="GO:0051538">
    <property type="term" value="F:3 iron, 4 sulfur cluster binding"/>
    <property type="evidence" value="ECO:0007669"/>
    <property type="project" value="UniProtKB-KW"/>
</dbReference>
<comment type="pathway">
    <text evidence="16">Amino-acid biosynthesis.</text>
</comment>
<organism evidence="19 20">
    <name type="scientific">Blastococcus tunisiensis</name>
    <dbReference type="NCBI Taxonomy" id="1798228"/>
    <lineage>
        <taxon>Bacteria</taxon>
        <taxon>Bacillati</taxon>
        <taxon>Actinomycetota</taxon>
        <taxon>Actinomycetes</taxon>
        <taxon>Geodermatophilales</taxon>
        <taxon>Geodermatophilaceae</taxon>
        <taxon>Blastococcus</taxon>
    </lineage>
</organism>
<evidence type="ECO:0000256" key="17">
    <source>
        <dbReference type="SAM" id="MobiDB-lite"/>
    </source>
</evidence>
<keyword evidence="9" id="KW-0274">FAD</keyword>
<comment type="similarity">
    <text evidence="4">Belongs to the glutamate synthase family.</text>
</comment>
<evidence type="ECO:0000256" key="16">
    <source>
        <dbReference type="ARBA" id="ARBA00029440"/>
    </source>
</evidence>
<dbReference type="Gene3D" id="3.20.20.70">
    <property type="entry name" value="Aldolase class I"/>
    <property type="match status" value="2"/>
</dbReference>
<keyword evidence="14" id="KW-0314">Glutamate biosynthesis</keyword>
<evidence type="ECO:0000256" key="8">
    <source>
        <dbReference type="ARBA" id="ARBA00022723"/>
    </source>
</evidence>
<evidence type="ECO:0000256" key="15">
    <source>
        <dbReference type="ARBA" id="ARBA00023291"/>
    </source>
</evidence>
<dbReference type="CDD" id="cd00982">
    <property type="entry name" value="gltB_C"/>
    <property type="match status" value="1"/>
</dbReference>
<keyword evidence="10" id="KW-0315">Glutamine amidotransferase</keyword>
<feature type="compositionally biased region" description="Polar residues" evidence="17">
    <location>
        <begin position="1"/>
        <end position="14"/>
    </location>
</feature>
<comment type="cofactor">
    <cofactor evidence="1">
        <name>FMN</name>
        <dbReference type="ChEBI" id="CHEBI:58210"/>
    </cofactor>
</comment>
<dbReference type="GO" id="GO:0046872">
    <property type="term" value="F:metal ion binding"/>
    <property type="evidence" value="ECO:0007669"/>
    <property type="project" value="UniProtKB-KW"/>
</dbReference>
<feature type="compositionally biased region" description="Basic and acidic residues" evidence="17">
    <location>
        <begin position="998"/>
        <end position="1010"/>
    </location>
</feature>
<evidence type="ECO:0000256" key="14">
    <source>
        <dbReference type="ARBA" id="ARBA00023164"/>
    </source>
</evidence>
<evidence type="ECO:0000313" key="20">
    <source>
        <dbReference type="Proteomes" id="UP000198589"/>
    </source>
</evidence>
<dbReference type="PROSITE" id="PS51278">
    <property type="entry name" value="GATASE_TYPE_2"/>
    <property type="match status" value="1"/>
</dbReference>
<proteinExistence type="inferred from homology"/>
<dbReference type="SUPFAM" id="SSF69336">
    <property type="entry name" value="Alpha subunit of glutamate synthase, C-terminal domain"/>
    <property type="match status" value="1"/>
</dbReference>
<protein>
    <submittedName>
        <fullName evidence="19">Glutamate synthase (NADPH/NADH) large chain</fullName>
    </submittedName>
</protein>
<dbReference type="PANTHER" id="PTHR11938">
    <property type="entry name" value="FAD NADPH DEHYDROGENASE/OXIDOREDUCTASE"/>
    <property type="match status" value="1"/>
</dbReference>
<dbReference type="InterPro" id="IPR029055">
    <property type="entry name" value="Ntn_hydrolases_N"/>
</dbReference>
<dbReference type="InterPro" id="IPR050711">
    <property type="entry name" value="ET-N_metabolism_enzyme"/>
</dbReference>
<dbReference type="SUPFAM" id="SSF51395">
    <property type="entry name" value="FMN-linked oxidoreductases"/>
    <property type="match status" value="1"/>
</dbReference>
<keyword evidence="12" id="KW-0408">Iron</keyword>
<keyword evidence="7" id="KW-0288">FMN</keyword>
<evidence type="ECO:0000256" key="6">
    <source>
        <dbReference type="ARBA" id="ARBA00022630"/>
    </source>
</evidence>
<dbReference type="Gene3D" id="3.60.20.10">
    <property type="entry name" value="Glutamine Phosphoribosylpyrophosphate, subunit 1, domain 1"/>
    <property type="match status" value="1"/>
</dbReference>
<dbReference type="Gene3D" id="2.160.20.60">
    <property type="entry name" value="Glutamate synthase, alpha subunit, C-terminal domain"/>
    <property type="match status" value="1"/>
</dbReference>
<feature type="region of interest" description="Disordered" evidence="17">
    <location>
        <begin position="988"/>
        <end position="1010"/>
    </location>
</feature>
<dbReference type="PANTHER" id="PTHR11938:SF133">
    <property type="entry name" value="GLUTAMATE SYNTHASE (NADH)"/>
    <property type="match status" value="1"/>
</dbReference>
<evidence type="ECO:0000259" key="18">
    <source>
        <dbReference type="PROSITE" id="PS51278"/>
    </source>
</evidence>
<accession>A0A1I1VNQ7</accession>
<evidence type="ECO:0000256" key="11">
    <source>
        <dbReference type="ARBA" id="ARBA00023002"/>
    </source>
</evidence>
<dbReference type="STRING" id="1798228.SAMN05216574_1019"/>
<keyword evidence="15" id="KW-0003">3Fe-4S</keyword>
<dbReference type="FunFam" id="3.20.20.70:FF:000031">
    <property type="entry name" value="Glutamate synthase 1 [NADH]"/>
    <property type="match status" value="1"/>
</dbReference>